<gene>
    <name evidence="2" type="ORF">PUV54_00180</name>
</gene>
<keyword evidence="1" id="KW-0472">Membrane</keyword>
<dbReference type="EMBL" id="CP118166">
    <property type="protein sequence ID" value="WDI31610.1"/>
    <property type="molecule type" value="Genomic_DNA"/>
</dbReference>
<keyword evidence="3" id="KW-1185">Reference proteome</keyword>
<evidence type="ECO:0000313" key="3">
    <source>
        <dbReference type="Proteomes" id="UP001214043"/>
    </source>
</evidence>
<organism evidence="2 3">
    <name type="scientific">Hyphococcus flavus</name>
    <dbReference type="NCBI Taxonomy" id="1866326"/>
    <lineage>
        <taxon>Bacteria</taxon>
        <taxon>Pseudomonadati</taxon>
        <taxon>Pseudomonadota</taxon>
        <taxon>Alphaproteobacteria</taxon>
        <taxon>Parvularculales</taxon>
        <taxon>Parvularculaceae</taxon>
        <taxon>Hyphococcus</taxon>
    </lineage>
</organism>
<proteinExistence type="predicted"/>
<evidence type="ECO:0000313" key="2">
    <source>
        <dbReference type="EMBL" id="WDI31610.1"/>
    </source>
</evidence>
<sequence length="62" mass="6930">MKMLLIFVQIICALFAAAALLCFLMLFWIGDIVGAAPPIISFFGFCTAAAMARKRELERHEH</sequence>
<keyword evidence="1" id="KW-1133">Transmembrane helix</keyword>
<dbReference type="KEGG" id="hfl:PUV54_00180"/>
<keyword evidence="1" id="KW-0812">Transmembrane</keyword>
<name>A0AAE9ZDI2_9PROT</name>
<reference evidence="2" key="1">
    <citation type="submission" date="2023-02" db="EMBL/GenBank/DDBJ databases">
        <title>Genome sequence of Hyphococcus flavus.</title>
        <authorList>
            <person name="Rong J.-C."/>
            <person name="Zhao Q."/>
            <person name="Yi M."/>
            <person name="Wu J.-Y."/>
        </authorList>
    </citation>
    <scope>NUCLEOTIDE SEQUENCE</scope>
    <source>
        <strain evidence="2">MCCC 1K03223</strain>
    </source>
</reference>
<dbReference type="AlphaFoldDB" id="A0AAE9ZDI2"/>
<dbReference type="RefSeq" id="WP_274493497.1">
    <property type="nucleotide sequence ID" value="NZ_CP118166.1"/>
</dbReference>
<accession>A0AAE9ZDI2</accession>
<evidence type="ECO:0000256" key="1">
    <source>
        <dbReference type="SAM" id="Phobius"/>
    </source>
</evidence>
<feature type="transmembrane region" description="Helical" evidence="1">
    <location>
        <begin position="28"/>
        <end position="52"/>
    </location>
</feature>
<protein>
    <submittedName>
        <fullName evidence="2">Uncharacterized protein</fullName>
    </submittedName>
</protein>
<dbReference type="Proteomes" id="UP001214043">
    <property type="component" value="Chromosome"/>
</dbReference>